<evidence type="ECO:0000259" key="1">
    <source>
        <dbReference type="Pfam" id="PF00582"/>
    </source>
</evidence>
<dbReference type="eggNOG" id="COG0589">
    <property type="taxonomic scope" value="Bacteria"/>
</dbReference>
<dbReference type="CDD" id="cd00293">
    <property type="entry name" value="USP-like"/>
    <property type="match status" value="1"/>
</dbReference>
<keyword evidence="3" id="KW-1185">Reference proteome</keyword>
<dbReference type="EMBL" id="AWSA01000010">
    <property type="protein sequence ID" value="EWT02509.1"/>
    <property type="molecule type" value="Genomic_DNA"/>
</dbReference>
<reference evidence="2 3" key="1">
    <citation type="submission" date="2013-08" db="EMBL/GenBank/DDBJ databases">
        <title>Intrasporangium oryzae NRRL B-24470.</title>
        <authorList>
            <person name="Liu H."/>
            <person name="Wang G."/>
        </authorList>
    </citation>
    <scope>NUCLEOTIDE SEQUENCE [LARGE SCALE GENOMIC DNA]</scope>
    <source>
        <strain evidence="2 3">NRRL B-24470</strain>
    </source>
</reference>
<comment type="caution">
    <text evidence="2">The sequence shown here is derived from an EMBL/GenBank/DDBJ whole genome shotgun (WGS) entry which is preliminary data.</text>
</comment>
<dbReference type="Proteomes" id="UP000019489">
    <property type="component" value="Unassembled WGS sequence"/>
</dbReference>
<name>W9GF91_9MICO</name>
<feature type="domain" description="UspA" evidence="1">
    <location>
        <begin position="15"/>
        <end position="134"/>
    </location>
</feature>
<dbReference type="STRING" id="1386089.N865_04805"/>
<sequence length="137" mass="14194">MSVAVAHHVAPTGGPALVLGAKEAAFRSTPLVVIHVAESLDQDIAEATRAGISDAVEKALAEANVGHVDWDLRLVVAGTDVAEVSSAILDEVKKVGPEVLVIGARRRSPVGKAFLGSVTQTIILEADLPVFVVKSSR</sequence>
<dbReference type="InterPro" id="IPR006016">
    <property type="entry name" value="UspA"/>
</dbReference>
<dbReference type="AlphaFoldDB" id="W9GF91"/>
<dbReference type="InterPro" id="IPR014729">
    <property type="entry name" value="Rossmann-like_a/b/a_fold"/>
</dbReference>
<dbReference type="Pfam" id="PF00582">
    <property type="entry name" value="Usp"/>
    <property type="match status" value="1"/>
</dbReference>
<dbReference type="RefSeq" id="WP_034802880.1">
    <property type="nucleotide sequence ID" value="NZ_AWSA01000010.1"/>
</dbReference>
<accession>W9GF91</accession>
<organism evidence="2 3">
    <name type="scientific">Intrasporangium oryzae NRRL B-24470</name>
    <dbReference type="NCBI Taxonomy" id="1386089"/>
    <lineage>
        <taxon>Bacteria</taxon>
        <taxon>Bacillati</taxon>
        <taxon>Actinomycetota</taxon>
        <taxon>Actinomycetes</taxon>
        <taxon>Micrococcales</taxon>
        <taxon>Intrasporangiaceae</taxon>
        <taxon>Intrasporangium</taxon>
    </lineage>
</organism>
<proteinExistence type="predicted"/>
<evidence type="ECO:0000313" key="2">
    <source>
        <dbReference type="EMBL" id="EWT02509.1"/>
    </source>
</evidence>
<gene>
    <name evidence="2" type="ORF">N865_04805</name>
</gene>
<protein>
    <recommendedName>
        <fullName evidence="1">UspA domain-containing protein</fullName>
    </recommendedName>
</protein>
<dbReference type="Gene3D" id="3.40.50.620">
    <property type="entry name" value="HUPs"/>
    <property type="match status" value="1"/>
</dbReference>
<dbReference type="SUPFAM" id="SSF52402">
    <property type="entry name" value="Adenine nucleotide alpha hydrolases-like"/>
    <property type="match status" value="1"/>
</dbReference>
<dbReference type="OrthoDB" id="5419113at2"/>
<evidence type="ECO:0000313" key="3">
    <source>
        <dbReference type="Proteomes" id="UP000019489"/>
    </source>
</evidence>